<dbReference type="AlphaFoldDB" id="A0AAW0JWE1"/>
<proteinExistence type="inferred from homology"/>
<dbReference type="Proteomes" id="UP000237347">
    <property type="component" value="Unassembled WGS sequence"/>
</dbReference>
<protein>
    <submittedName>
        <fullName evidence="4">Allene oxide synthase 3</fullName>
    </submittedName>
</protein>
<evidence type="ECO:0000313" key="4">
    <source>
        <dbReference type="EMBL" id="KAK7830561.1"/>
    </source>
</evidence>
<accession>A0AAW0JWE1</accession>
<keyword evidence="3" id="KW-0408">Iron</keyword>
<dbReference type="GO" id="GO:0005506">
    <property type="term" value="F:iron ion binding"/>
    <property type="evidence" value="ECO:0007669"/>
    <property type="project" value="InterPro"/>
</dbReference>
<dbReference type="Gene3D" id="1.10.630.10">
    <property type="entry name" value="Cytochrome P450"/>
    <property type="match status" value="2"/>
</dbReference>
<evidence type="ECO:0000256" key="3">
    <source>
        <dbReference type="ARBA" id="ARBA00023004"/>
    </source>
</evidence>
<keyword evidence="2" id="KW-0479">Metal-binding</keyword>
<dbReference type="GO" id="GO:0020037">
    <property type="term" value="F:heme binding"/>
    <property type="evidence" value="ECO:0007669"/>
    <property type="project" value="InterPro"/>
</dbReference>
<comment type="similarity">
    <text evidence="1">Belongs to the cytochrome P450 family.</text>
</comment>
<reference evidence="4 5" key="1">
    <citation type="journal article" date="2018" name="Sci. Data">
        <title>The draft genome sequence of cork oak.</title>
        <authorList>
            <person name="Ramos A.M."/>
            <person name="Usie A."/>
            <person name="Barbosa P."/>
            <person name="Barros P.M."/>
            <person name="Capote T."/>
            <person name="Chaves I."/>
            <person name="Simoes F."/>
            <person name="Abreu I."/>
            <person name="Carrasquinho I."/>
            <person name="Faro C."/>
            <person name="Guimaraes J.B."/>
            <person name="Mendonca D."/>
            <person name="Nobrega F."/>
            <person name="Rodrigues L."/>
            <person name="Saibo N.J.M."/>
            <person name="Varela M.C."/>
            <person name="Egas C."/>
            <person name="Matos J."/>
            <person name="Miguel C.M."/>
            <person name="Oliveira M.M."/>
            <person name="Ricardo C.P."/>
            <person name="Goncalves S."/>
        </authorList>
    </citation>
    <scope>NUCLEOTIDE SEQUENCE [LARGE SCALE GENOMIC DNA]</scope>
    <source>
        <strain evidence="5">cv. HL8</strain>
    </source>
</reference>
<dbReference type="GO" id="GO:0016705">
    <property type="term" value="F:oxidoreductase activity, acting on paired donors, with incorporation or reduction of molecular oxygen"/>
    <property type="evidence" value="ECO:0007669"/>
    <property type="project" value="InterPro"/>
</dbReference>
<organism evidence="4 5">
    <name type="scientific">Quercus suber</name>
    <name type="common">Cork oak</name>
    <dbReference type="NCBI Taxonomy" id="58331"/>
    <lineage>
        <taxon>Eukaryota</taxon>
        <taxon>Viridiplantae</taxon>
        <taxon>Streptophyta</taxon>
        <taxon>Embryophyta</taxon>
        <taxon>Tracheophyta</taxon>
        <taxon>Spermatophyta</taxon>
        <taxon>Magnoliopsida</taxon>
        <taxon>eudicotyledons</taxon>
        <taxon>Gunneridae</taxon>
        <taxon>Pentapetalae</taxon>
        <taxon>rosids</taxon>
        <taxon>fabids</taxon>
        <taxon>Fagales</taxon>
        <taxon>Fagaceae</taxon>
        <taxon>Quercus</taxon>
    </lineage>
</organism>
<dbReference type="PANTHER" id="PTHR24286">
    <property type="entry name" value="CYTOCHROME P450 26"/>
    <property type="match status" value="1"/>
</dbReference>
<keyword evidence="5" id="KW-1185">Reference proteome</keyword>
<comment type="caution">
    <text evidence="4">The sequence shown here is derived from an EMBL/GenBank/DDBJ whole genome shotgun (WGS) entry which is preliminary data.</text>
</comment>
<name>A0AAW0JWE1_QUESU</name>
<dbReference type="GO" id="GO:0016125">
    <property type="term" value="P:sterol metabolic process"/>
    <property type="evidence" value="ECO:0007669"/>
    <property type="project" value="TreeGrafter"/>
</dbReference>
<sequence length="302" mass="35291">MPSISSFGGYRVCDFLDPFEPKHACLKGLIFSILVSLRNKFIPLFRNCLSELFVNLEDQLSVKGKVYFNTISDKMSFNFVFRLFCDQNPLDTRLGSKGSTMPDKWLFFQLAPLITLGLPKLLNFFEDLLFHTFPLPAFLVKPNYISFIMLFMCPWLRFWTKLRKFQHLWWVENFASCLIKWVGLPGEKLHRELCDEIKTVVRVEGGITFSALEKMTLTKSVVFEDPEKFVGHMFVGEGEKLLKYVYWSNGREIDDLTMENKQCPAKDLVVLLSRIMLVELFLRYDTFTIEAETLVHPPRSFR</sequence>
<dbReference type="SUPFAM" id="SSF48264">
    <property type="entry name" value="Cytochrome P450"/>
    <property type="match status" value="1"/>
</dbReference>
<evidence type="ECO:0000313" key="5">
    <source>
        <dbReference type="Proteomes" id="UP000237347"/>
    </source>
</evidence>
<gene>
    <name evidence="4" type="primary">AOS3_5</name>
    <name evidence="4" type="ORF">CFP56_028097</name>
</gene>
<evidence type="ECO:0000256" key="2">
    <source>
        <dbReference type="ARBA" id="ARBA00022723"/>
    </source>
</evidence>
<dbReference type="InterPro" id="IPR036396">
    <property type="entry name" value="Cyt_P450_sf"/>
</dbReference>
<evidence type="ECO:0000256" key="1">
    <source>
        <dbReference type="ARBA" id="ARBA00010617"/>
    </source>
</evidence>
<dbReference type="GO" id="GO:0004497">
    <property type="term" value="F:monooxygenase activity"/>
    <property type="evidence" value="ECO:0007669"/>
    <property type="project" value="InterPro"/>
</dbReference>
<dbReference type="PANTHER" id="PTHR24286:SF302">
    <property type="entry name" value="ALLENE OXIDE SYNTHASE 2"/>
    <property type="match status" value="1"/>
</dbReference>
<dbReference type="EMBL" id="PKMF04000459">
    <property type="protein sequence ID" value="KAK7830561.1"/>
    <property type="molecule type" value="Genomic_DNA"/>
</dbReference>